<evidence type="ECO:0000313" key="1">
    <source>
        <dbReference type="EMBL" id="CDW80496.1"/>
    </source>
</evidence>
<evidence type="ECO:0000313" key="2">
    <source>
        <dbReference type="Proteomes" id="UP000039865"/>
    </source>
</evidence>
<dbReference type="EMBL" id="CCKQ01009030">
    <property type="protein sequence ID" value="CDW80496.1"/>
    <property type="molecule type" value="Genomic_DNA"/>
</dbReference>
<dbReference type="Proteomes" id="UP000039865">
    <property type="component" value="Unassembled WGS sequence"/>
</dbReference>
<dbReference type="AlphaFoldDB" id="A0A078AF81"/>
<organism evidence="1 2">
    <name type="scientific">Stylonychia lemnae</name>
    <name type="common">Ciliate</name>
    <dbReference type="NCBI Taxonomy" id="5949"/>
    <lineage>
        <taxon>Eukaryota</taxon>
        <taxon>Sar</taxon>
        <taxon>Alveolata</taxon>
        <taxon>Ciliophora</taxon>
        <taxon>Intramacronucleata</taxon>
        <taxon>Spirotrichea</taxon>
        <taxon>Stichotrichia</taxon>
        <taxon>Sporadotrichida</taxon>
        <taxon>Oxytrichidae</taxon>
        <taxon>Stylonychinae</taxon>
        <taxon>Stylonychia</taxon>
    </lineage>
</organism>
<name>A0A078AF81_STYLE</name>
<reference evidence="1 2" key="1">
    <citation type="submission" date="2014-06" db="EMBL/GenBank/DDBJ databases">
        <authorList>
            <person name="Swart Estienne"/>
        </authorList>
    </citation>
    <scope>NUCLEOTIDE SEQUENCE [LARGE SCALE GENOMIC DNA]</scope>
    <source>
        <strain evidence="1 2">130c</strain>
    </source>
</reference>
<dbReference type="InParanoid" id="A0A078AF81"/>
<gene>
    <name evidence="1" type="primary">Contig2754.g2954</name>
    <name evidence="1" type="ORF">STYLEM_9496</name>
</gene>
<proteinExistence type="predicted"/>
<sequence>MVQYQQQYYNGGDMFYPQAQLTQDIQMQSQPYTQQQLSNQQYQYYQQQQQQLYQGSMMPNNLDTSQYMQMFLNQQQHQQNSVFTQSTLPQSTIQQPQATQVSQQQPYIQIVNQTINQTIPNINISPIITNLDIAVDQQPSQVWVPQKKPLSLQEQKRQERIKQIQKYIEEKNEKNFISKADKMFQKLSKIAIKTKDSLRGVGSLELNFIHDLEQQKQRIRHSNKLGQDIEKITNTIELNKYRFSLRMSMNDLICEKRPSIQKNGKMSKYSQLTYKLNLISPFKPKKDRKKKPLFYVSDHCYLRLTSNLINQYAYCGDNFEQNIFVLDGIRLKIISKDNLLFKFNKNYSKIYNEKDELNFDIDMDQDLEIALQENEIAFQNQKSNDLNANEHINAIPNVIPSVKDLQELQELSSYRNQHQQMKPISQVLQYRLQKDLQPSLEKRNPQNELMKLYTIEEMFKSLKADQIPTICGVLQNLKLISESYEDLPDAQTKNKLDHLRHTYSGELLSILDENIITIILIEEGFSNITQNLLIGPTIVVLHYPKRQLSSNLEIYLETKINEQSIHIIANPEQNFLSPKQCIQDFKDQQLTMINYISPEIITRNQLLIKARIIDINFIKFEFVCQLCKGGTLLSSAKCINSCSRPRPLMKINMRCTIKDEHDGEAFISLNDERCCKVFGIDYYNIDTFKDYFFTHGVFYYKSYQKFTAEYGAVLEFFKNSQTQKQYIFLCVPYCKVGYDELSLFSQTCNQDKLIGMIKRCLRLKSTEQALHKDIQDEFNKQLEKYQMQKQVFVNGEIREAIDFSNKKVLRSFICLKGVKIIDEKKQQSSNNKKKNIALNFGKEAFNELYSKYN</sequence>
<accession>A0A078AF81</accession>
<protein>
    <submittedName>
        <fullName evidence="1">Uncharacterized protein</fullName>
    </submittedName>
</protein>
<keyword evidence="2" id="KW-1185">Reference proteome</keyword>